<sequence>MPYKRPLGPKDLINKTEFIYDEAYDAYLCPNNQLLEYKRTDSDGYRLYMSDSSVCKNCPLLSVCTKSQTQTKMVTRHIWQDELDIVEDLVLLIR</sequence>
<name>A0A4R6BEB9_9STAP</name>
<keyword evidence="3" id="KW-1185">Reference proteome</keyword>
<dbReference type="AlphaFoldDB" id="A0A4R6BEB9"/>
<proteinExistence type="predicted"/>
<organism evidence="2 3">
    <name type="scientific">Macrococcus brunensis</name>
    <dbReference type="NCBI Taxonomy" id="198483"/>
    <lineage>
        <taxon>Bacteria</taxon>
        <taxon>Bacillati</taxon>
        <taxon>Bacillota</taxon>
        <taxon>Bacilli</taxon>
        <taxon>Bacillales</taxon>
        <taxon>Staphylococcaceae</taxon>
        <taxon>Macrococcus</taxon>
    </lineage>
</organism>
<accession>A0A4R6BEB9</accession>
<dbReference type="InterPro" id="IPR025668">
    <property type="entry name" value="Tnp_DDE_dom"/>
</dbReference>
<dbReference type="EMBL" id="SCWA01000006">
    <property type="protein sequence ID" value="TDL98115.1"/>
    <property type="molecule type" value="Genomic_DNA"/>
</dbReference>
<feature type="domain" description="Transposase DDE" evidence="1">
    <location>
        <begin position="28"/>
        <end position="84"/>
    </location>
</feature>
<gene>
    <name evidence="2" type="ORF">ERX27_04230</name>
</gene>
<dbReference type="OrthoDB" id="9774608at2"/>
<dbReference type="Proteomes" id="UP000295310">
    <property type="component" value="Unassembled WGS sequence"/>
</dbReference>
<reference evidence="2 3" key="1">
    <citation type="submission" date="2019-01" db="EMBL/GenBank/DDBJ databases">
        <title>Draft genome sequences of the type strains of six Macrococcus species.</title>
        <authorList>
            <person name="Mazhar S."/>
            <person name="Altermann E."/>
            <person name="Hill C."/>
            <person name="Mcauliffe O."/>
        </authorList>
    </citation>
    <scope>NUCLEOTIDE SEQUENCE [LARGE SCALE GENOMIC DNA]</scope>
    <source>
        <strain evidence="2 3">CCM4811</strain>
    </source>
</reference>
<protein>
    <recommendedName>
        <fullName evidence="1">Transposase DDE domain-containing protein</fullName>
    </recommendedName>
</protein>
<dbReference type="Pfam" id="PF13751">
    <property type="entry name" value="DDE_Tnp_1_6"/>
    <property type="match status" value="1"/>
</dbReference>
<evidence type="ECO:0000259" key="1">
    <source>
        <dbReference type="Pfam" id="PF13751"/>
    </source>
</evidence>
<evidence type="ECO:0000313" key="2">
    <source>
        <dbReference type="EMBL" id="TDL98115.1"/>
    </source>
</evidence>
<comment type="caution">
    <text evidence="2">The sequence shown here is derived from an EMBL/GenBank/DDBJ whole genome shotgun (WGS) entry which is preliminary data.</text>
</comment>
<evidence type="ECO:0000313" key="3">
    <source>
        <dbReference type="Proteomes" id="UP000295310"/>
    </source>
</evidence>